<dbReference type="GO" id="GO:0003352">
    <property type="term" value="P:regulation of cilium movement"/>
    <property type="evidence" value="ECO:0007669"/>
    <property type="project" value="InterPro"/>
</dbReference>
<gene>
    <name evidence="2" type="ORF">CDEB00056_LOCUS9067</name>
</gene>
<dbReference type="AlphaFoldDB" id="A0A7S3Q3C8"/>
<evidence type="ECO:0000256" key="1">
    <source>
        <dbReference type="ARBA" id="ARBA00009619"/>
    </source>
</evidence>
<name>A0A7S3Q3C8_9STRA</name>
<evidence type="ECO:0000313" key="2">
    <source>
        <dbReference type="EMBL" id="CAE0464226.1"/>
    </source>
</evidence>
<evidence type="ECO:0008006" key="3">
    <source>
        <dbReference type="Google" id="ProtNLM"/>
    </source>
</evidence>
<sequence>MRCGNPPGPAEENLVQTLRQTALDLEEYVSKNMVQKRIALSASCLKDKLANVRGAVIMAYPMGLPEYDLVRISLDSDDLKSTFVGNEILDPEQTSLWCAGKEFQRDNHQKVSDRLGKNEKTKVICKLTREGSGAPGREPIVKEEERKAMMAHYFKRQEDLKKLAEADDDDYLNSQWADTREMKRNLQGLGSGIKAPGLRFP</sequence>
<protein>
    <recommendedName>
        <fullName evidence="3">Cilia- and flagella-associated protein 298</fullName>
    </recommendedName>
</protein>
<organism evidence="2">
    <name type="scientific">Chaetoceros debilis</name>
    <dbReference type="NCBI Taxonomy" id="122233"/>
    <lineage>
        <taxon>Eukaryota</taxon>
        <taxon>Sar</taxon>
        <taxon>Stramenopiles</taxon>
        <taxon>Ochrophyta</taxon>
        <taxon>Bacillariophyta</taxon>
        <taxon>Coscinodiscophyceae</taxon>
        <taxon>Chaetocerotophycidae</taxon>
        <taxon>Chaetocerotales</taxon>
        <taxon>Chaetocerotaceae</taxon>
        <taxon>Chaetoceros</taxon>
    </lineage>
</organism>
<dbReference type="InterPro" id="IPR021298">
    <property type="entry name" value="CFAP298"/>
</dbReference>
<reference evidence="2" key="1">
    <citation type="submission" date="2021-01" db="EMBL/GenBank/DDBJ databases">
        <authorList>
            <person name="Corre E."/>
            <person name="Pelletier E."/>
            <person name="Niang G."/>
            <person name="Scheremetjew M."/>
            <person name="Finn R."/>
            <person name="Kale V."/>
            <person name="Holt S."/>
            <person name="Cochrane G."/>
            <person name="Meng A."/>
            <person name="Brown T."/>
            <person name="Cohen L."/>
        </authorList>
    </citation>
    <scope>NUCLEOTIDE SEQUENCE</scope>
    <source>
        <strain evidence="2">MM31A-1</strain>
    </source>
</reference>
<comment type="similarity">
    <text evidence="1">Belongs to the CFAP298 family.</text>
</comment>
<dbReference type="Pfam" id="PF11069">
    <property type="entry name" value="CFAP298"/>
    <property type="match status" value="1"/>
</dbReference>
<dbReference type="PANTHER" id="PTHR13238">
    <property type="entry name" value="PROTEIN C21ORF59"/>
    <property type="match status" value="1"/>
</dbReference>
<dbReference type="PANTHER" id="PTHR13238:SF0">
    <property type="entry name" value="CILIA- AND FLAGELLA-ASSOCIATED PROTEIN 298"/>
    <property type="match status" value="1"/>
</dbReference>
<dbReference type="EMBL" id="HBIO01011650">
    <property type="protein sequence ID" value="CAE0464226.1"/>
    <property type="molecule type" value="Transcribed_RNA"/>
</dbReference>
<accession>A0A7S3Q3C8</accession>
<proteinExistence type="inferred from homology"/>